<name>A0A5J9W6N9_9POAL</name>
<proteinExistence type="predicted"/>
<keyword evidence="3" id="KW-1185">Reference proteome</keyword>
<evidence type="ECO:0000313" key="3">
    <source>
        <dbReference type="Proteomes" id="UP000324897"/>
    </source>
</evidence>
<accession>A0A5J9W6N9</accession>
<sequence length="67" mass="7474">CRSKHPPPICKSSIASTRRRERAQGEELQDAALFVEILQGSRPRPSVWSSDTNHGEMMKASILGLVR</sequence>
<feature type="non-terminal residue" evidence="2">
    <location>
        <position position="1"/>
    </location>
</feature>
<dbReference type="AlphaFoldDB" id="A0A5J9W6N9"/>
<evidence type="ECO:0000256" key="1">
    <source>
        <dbReference type="SAM" id="MobiDB-lite"/>
    </source>
</evidence>
<reference evidence="2 3" key="1">
    <citation type="journal article" date="2019" name="Sci. Rep.">
        <title>A high-quality genome of Eragrostis curvula grass provides insights into Poaceae evolution and supports new strategies to enhance forage quality.</title>
        <authorList>
            <person name="Carballo J."/>
            <person name="Santos B.A.C.M."/>
            <person name="Zappacosta D."/>
            <person name="Garbus I."/>
            <person name="Selva J.P."/>
            <person name="Gallo C.A."/>
            <person name="Diaz A."/>
            <person name="Albertini E."/>
            <person name="Caccamo M."/>
            <person name="Echenique V."/>
        </authorList>
    </citation>
    <scope>NUCLEOTIDE SEQUENCE [LARGE SCALE GENOMIC DNA]</scope>
    <source>
        <strain evidence="3">cv. Victoria</strain>
        <tissue evidence="2">Leaf</tissue>
    </source>
</reference>
<evidence type="ECO:0000313" key="2">
    <source>
        <dbReference type="EMBL" id="TVU43651.1"/>
    </source>
</evidence>
<organism evidence="2 3">
    <name type="scientific">Eragrostis curvula</name>
    <name type="common">weeping love grass</name>
    <dbReference type="NCBI Taxonomy" id="38414"/>
    <lineage>
        <taxon>Eukaryota</taxon>
        <taxon>Viridiplantae</taxon>
        <taxon>Streptophyta</taxon>
        <taxon>Embryophyta</taxon>
        <taxon>Tracheophyta</taxon>
        <taxon>Spermatophyta</taxon>
        <taxon>Magnoliopsida</taxon>
        <taxon>Liliopsida</taxon>
        <taxon>Poales</taxon>
        <taxon>Poaceae</taxon>
        <taxon>PACMAD clade</taxon>
        <taxon>Chloridoideae</taxon>
        <taxon>Eragrostideae</taxon>
        <taxon>Eragrostidinae</taxon>
        <taxon>Eragrostis</taxon>
    </lineage>
</organism>
<dbReference type="EMBL" id="RWGY01000005">
    <property type="protein sequence ID" value="TVU43651.1"/>
    <property type="molecule type" value="Genomic_DNA"/>
</dbReference>
<dbReference type="Proteomes" id="UP000324897">
    <property type="component" value="Unassembled WGS sequence"/>
</dbReference>
<dbReference type="Gramene" id="TVU43651">
    <property type="protein sequence ID" value="TVU43651"/>
    <property type="gene ID" value="EJB05_10137"/>
</dbReference>
<gene>
    <name evidence="2" type="ORF">EJB05_10137</name>
</gene>
<comment type="caution">
    <text evidence="2">The sequence shown here is derived from an EMBL/GenBank/DDBJ whole genome shotgun (WGS) entry which is preliminary data.</text>
</comment>
<protein>
    <submittedName>
        <fullName evidence="2">Uncharacterized protein</fullName>
    </submittedName>
</protein>
<feature type="region of interest" description="Disordered" evidence="1">
    <location>
        <begin position="1"/>
        <end position="25"/>
    </location>
</feature>